<keyword evidence="4 11" id="KW-1133">Transmembrane helix</keyword>
<keyword evidence="8 10" id="KW-0675">Receptor</keyword>
<evidence type="ECO:0000256" key="10">
    <source>
        <dbReference type="RuleBase" id="RU000688"/>
    </source>
</evidence>
<dbReference type="InterPro" id="IPR017452">
    <property type="entry name" value="GPCR_Rhodpsn_7TM"/>
</dbReference>
<name>A0A3B4AIY2_9GOBI</name>
<feature type="transmembrane region" description="Helical" evidence="11">
    <location>
        <begin position="93"/>
        <end position="111"/>
    </location>
</feature>
<keyword evidence="7" id="KW-1015">Disulfide bond</keyword>
<feature type="transmembrane region" description="Helical" evidence="11">
    <location>
        <begin position="52"/>
        <end position="73"/>
    </location>
</feature>
<dbReference type="InterPro" id="IPR000276">
    <property type="entry name" value="GPCR_Rhodpsn"/>
</dbReference>
<keyword evidence="6 11" id="KW-0472">Membrane</keyword>
<evidence type="ECO:0000256" key="6">
    <source>
        <dbReference type="ARBA" id="ARBA00023136"/>
    </source>
</evidence>
<dbReference type="Proteomes" id="UP000261520">
    <property type="component" value="Unplaced"/>
</dbReference>
<dbReference type="GO" id="GO:0005886">
    <property type="term" value="C:plasma membrane"/>
    <property type="evidence" value="ECO:0007669"/>
    <property type="project" value="UniProtKB-SubCell"/>
</dbReference>
<feature type="transmembrane region" description="Helical" evidence="11">
    <location>
        <begin position="15"/>
        <end position="40"/>
    </location>
</feature>
<keyword evidence="5 10" id="KW-0297">G-protein coupled receptor</keyword>
<feature type="domain" description="G-protein coupled receptors family 1 profile" evidence="12">
    <location>
        <begin position="19"/>
        <end position="287"/>
    </location>
</feature>
<protein>
    <recommendedName>
        <fullName evidence="12">G-protein coupled receptors family 1 profile domain-containing protein</fullName>
    </recommendedName>
</protein>
<dbReference type="PANTHER" id="PTHR24233">
    <property type="entry name" value="P2Y PURINOCEPTOR-RELATED G-PROTEIN COUPLED RECEPTOR"/>
    <property type="match status" value="1"/>
</dbReference>
<evidence type="ECO:0000256" key="7">
    <source>
        <dbReference type="ARBA" id="ARBA00023157"/>
    </source>
</evidence>
<proteinExistence type="inferred from homology"/>
<evidence type="ECO:0000256" key="1">
    <source>
        <dbReference type="ARBA" id="ARBA00004651"/>
    </source>
</evidence>
<sequence length="323" mass="36674">MNLNLFCTDSEDTTLNIALSILFVLVFPCALILNGMASWISLHLKSTSTFIVYLKNLVAADLLMTLTLPLMGASLQPGITVELRAFTCRYSDVIFYCALYTSIALMGLISLDRFFKIVKPCGKSLGQNVMFSHVMSSLVWLILFGGTCIPTMILTDKPPPAGMSKNFCMELKSVHGLRLHGYVVLLMEAEFWFICALTVFCYIFITVKVLQSFRNSGSNNSQGKKKTKLRVFLILLVFFTCFVPLHIMRIPHTLQEVYGCTQVWSEVLYKLSLWLSTTNTCLDPLLYIFLCREYKNKLADMMKARGISLCWWIDEKEKDNSTQ</sequence>
<dbReference type="PRINTS" id="PR00237">
    <property type="entry name" value="GPCRRHODOPSN"/>
</dbReference>
<dbReference type="PRINTS" id="PR01157">
    <property type="entry name" value="P2YPURNOCPTR"/>
</dbReference>
<reference evidence="13" key="2">
    <citation type="submission" date="2025-09" db="UniProtKB">
        <authorList>
            <consortium name="Ensembl"/>
        </authorList>
    </citation>
    <scope>IDENTIFICATION</scope>
</reference>
<keyword evidence="14" id="KW-1185">Reference proteome</keyword>
<comment type="subcellular location">
    <subcellularLocation>
        <location evidence="1">Cell membrane</location>
        <topology evidence="1">Multi-pass membrane protein</topology>
    </subcellularLocation>
</comment>
<evidence type="ECO:0000313" key="13">
    <source>
        <dbReference type="Ensembl" id="ENSPMGP00000017068.1"/>
    </source>
</evidence>
<feature type="transmembrane region" description="Helical" evidence="11">
    <location>
        <begin position="231"/>
        <end position="251"/>
    </location>
</feature>
<evidence type="ECO:0000256" key="8">
    <source>
        <dbReference type="ARBA" id="ARBA00023170"/>
    </source>
</evidence>
<dbReference type="SUPFAM" id="SSF81321">
    <property type="entry name" value="Family A G protein-coupled receptor-like"/>
    <property type="match status" value="1"/>
</dbReference>
<comment type="similarity">
    <text evidence="10">Belongs to the G-protein coupled receptor 1 family.</text>
</comment>
<evidence type="ECO:0000256" key="5">
    <source>
        <dbReference type="ARBA" id="ARBA00023040"/>
    </source>
</evidence>
<dbReference type="GO" id="GO:0045028">
    <property type="term" value="F:G protein-coupled purinergic nucleotide receptor activity"/>
    <property type="evidence" value="ECO:0007669"/>
    <property type="project" value="InterPro"/>
</dbReference>
<keyword evidence="9 10" id="KW-0807">Transducer</keyword>
<evidence type="ECO:0000313" key="14">
    <source>
        <dbReference type="Proteomes" id="UP000261520"/>
    </source>
</evidence>
<dbReference type="Ensembl" id="ENSPMGT00000018223.1">
    <property type="protein sequence ID" value="ENSPMGP00000017068.1"/>
    <property type="gene ID" value="ENSPMGG00000013984.1"/>
</dbReference>
<dbReference type="AlphaFoldDB" id="A0A3B4AIY2"/>
<dbReference type="Gene3D" id="1.20.1070.10">
    <property type="entry name" value="Rhodopsin 7-helix transmembrane proteins"/>
    <property type="match status" value="1"/>
</dbReference>
<evidence type="ECO:0000256" key="2">
    <source>
        <dbReference type="ARBA" id="ARBA00022475"/>
    </source>
</evidence>
<evidence type="ECO:0000256" key="4">
    <source>
        <dbReference type="ARBA" id="ARBA00022989"/>
    </source>
</evidence>
<reference evidence="13" key="1">
    <citation type="submission" date="2025-08" db="UniProtKB">
        <authorList>
            <consortium name="Ensembl"/>
        </authorList>
    </citation>
    <scope>IDENTIFICATION</scope>
</reference>
<evidence type="ECO:0000256" key="3">
    <source>
        <dbReference type="ARBA" id="ARBA00022692"/>
    </source>
</evidence>
<evidence type="ECO:0000256" key="9">
    <source>
        <dbReference type="ARBA" id="ARBA00023224"/>
    </source>
</evidence>
<dbReference type="Pfam" id="PF00001">
    <property type="entry name" value="7tm_1"/>
    <property type="match status" value="1"/>
</dbReference>
<organism evidence="13 14">
    <name type="scientific">Periophthalmus magnuspinnatus</name>
    <dbReference type="NCBI Taxonomy" id="409849"/>
    <lineage>
        <taxon>Eukaryota</taxon>
        <taxon>Metazoa</taxon>
        <taxon>Chordata</taxon>
        <taxon>Craniata</taxon>
        <taxon>Vertebrata</taxon>
        <taxon>Euteleostomi</taxon>
        <taxon>Actinopterygii</taxon>
        <taxon>Neopterygii</taxon>
        <taxon>Teleostei</taxon>
        <taxon>Neoteleostei</taxon>
        <taxon>Acanthomorphata</taxon>
        <taxon>Gobiaria</taxon>
        <taxon>Gobiiformes</taxon>
        <taxon>Gobioidei</taxon>
        <taxon>Gobiidae</taxon>
        <taxon>Oxudercinae</taxon>
        <taxon>Periophthalmus</taxon>
    </lineage>
</organism>
<dbReference type="PROSITE" id="PS50262">
    <property type="entry name" value="G_PROTEIN_RECEP_F1_2"/>
    <property type="match status" value="1"/>
</dbReference>
<feature type="transmembrane region" description="Helical" evidence="11">
    <location>
        <begin position="131"/>
        <end position="153"/>
    </location>
</feature>
<evidence type="ECO:0000256" key="11">
    <source>
        <dbReference type="SAM" id="Phobius"/>
    </source>
</evidence>
<accession>A0A3B4AIY2</accession>
<dbReference type="PANTHER" id="PTHR24233:SF10">
    <property type="entry name" value="P2Y PURINOCEPTOR 13"/>
    <property type="match status" value="1"/>
</dbReference>
<evidence type="ECO:0000259" key="12">
    <source>
        <dbReference type="PROSITE" id="PS50262"/>
    </source>
</evidence>
<dbReference type="InterPro" id="IPR008109">
    <property type="entry name" value="P2Y13_rcpt"/>
</dbReference>
<dbReference type="PRINTS" id="PR01735">
    <property type="entry name" value="P2Y13PRNCPTR"/>
</dbReference>
<keyword evidence="3 10" id="KW-0812">Transmembrane</keyword>
<feature type="transmembrane region" description="Helical" evidence="11">
    <location>
        <begin position="191"/>
        <end position="210"/>
    </location>
</feature>
<keyword evidence="2" id="KW-1003">Cell membrane</keyword>
<dbReference type="PROSITE" id="PS00237">
    <property type="entry name" value="G_PROTEIN_RECEP_F1_1"/>
    <property type="match status" value="1"/>
</dbReference>